<keyword evidence="1" id="KW-0863">Zinc-finger</keyword>
<dbReference type="GO" id="GO:0008270">
    <property type="term" value="F:zinc ion binding"/>
    <property type="evidence" value="ECO:0007669"/>
    <property type="project" value="UniProtKB-KW"/>
</dbReference>
<feature type="region of interest" description="Disordered" evidence="2">
    <location>
        <begin position="41"/>
        <end position="70"/>
    </location>
</feature>
<feature type="domain" description="CCHC-type" evidence="3">
    <location>
        <begin position="5"/>
        <end position="19"/>
    </location>
</feature>
<protein>
    <submittedName>
        <fullName evidence="5">Serine/arginine-rich splicing factor RS2Z32-like</fullName>
    </submittedName>
</protein>
<dbReference type="PROSITE" id="PS50158">
    <property type="entry name" value="ZF_CCHC"/>
    <property type="match status" value="2"/>
</dbReference>
<dbReference type="GO" id="GO:0003676">
    <property type="term" value="F:nucleic acid binding"/>
    <property type="evidence" value="ECO:0007669"/>
    <property type="project" value="InterPro"/>
</dbReference>
<dbReference type="Gene3D" id="4.10.60.10">
    <property type="entry name" value="Zinc finger, CCHC-type"/>
    <property type="match status" value="1"/>
</dbReference>
<evidence type="ECO:0000313" key="5">
    <source>
        <dbReference type="RefSeq" id="XP_024876807.1"/>
    </source>
</evidence>
<dbReference type="Proteomes" id="UP000504618">
    <property type="component" value="Unplaced"/>
</dbReference>
<reference evidence="5" key="1">
    <citation type="submission" date="2025-08" db="UniProtKB">
        <authorList>
            <consortium name="RefSeq"/>
        </authorList>
    </citation>
    <scope>IDENTIFICATION</scope>
    <source>
        <tissue evidence="5">Whole body</tissue>
    </source>
</reference>
<dbReference type="SUPFAM" id="SSF57756">
    <property type="entry name" value="Retrovirus zinc finger-like domains"/>
    <property type="match status" value="1"/>
</dbReference>
<evidence type="ECO:0000256" key="1">
    <source>
        <dbReference type="PROSITE-ProRule" id="PRU00047"/>
    </source>
</evidence>
<dbReference type="RefSeq" id="XP_024876807.1">
    <property type="nucleotide sequence ID" value="XM_025021039.1"/>
</dbReference>
<evidence type="ECO:0000259" key="3">
    <source>
        <dbReference type="PROSITE" id="PS50158"/>
    </source>
</evidence>
<evidence type="ECO:0000313" key="4">
    <source>
        <dbReference type="Proteomes" id="UP000504618"/>
    </source>
</evidence>
<keyword evidence="1" id="KW-0862">Zinc</keyword>
<keyword evidence="1" id="KW-0479">Metal-binding</keyword>
<sequence>MTRPRCFCCGKPGHVRDDCWYREWTCNGCGARGHLQANCKERTQHEKKPIKKMQQNKESSESEPESEWLK</sequence>
<accession>A0A6J1Q3Q7</accession>
<name>A0A6J1Q3Q7_9HYME</name>
<dbReference type="InterPro" id="IPR036875">
    <property type="entry name" value="Znf_CCHC_sf"/>
</dbReference>
<dbReference type="AlphaFoldDB" id="A0A6J1Q3Q7"/>
<evidence type="ECO:0000256" key="2">
    <source>
        <dbReference type="SAM" id="MobiDB-lite"/>
    </source>
</evidence>
<feature type="compositionally biased region" description="Acidic residues" evidence="2">
    <location>
        <begin position="61"/>
        <end position="70"/>
    </location>
</feature>
<organism evidence="4 5">
    <name type="scientific">Temnothorax curvispinosus</name>
    <dbReference type="NCBI Taxonomy" id="300111"/>
    <lineage>
        <taxon>Eukaryota</taxon>
        <taxon>Metazoa</taxon>
        <taxon>Ecdysozoa</taxon>
        <taxon>Arthropoda</taxon>
        <taxon>Hexapoda</taxon>
        <taxon>Insecta</taxon>
        <taxon>Pterygota</taxon>
        <taxon>Neoptera</taxon>
        <taxon>Endopterygota</taxon>
        <taxon>Hymenoptera</taxon>
        <taxon>Apocrita</taxon>
        <taxon>Aculeata</taxon>
        <taxon>Formicoidea</taxon>
        <taxon>Formicidae</taxon>
        <taxon>Myrmicinae</taxon>
        <taxon>Temnothorax</taxon>
    </lineage>
</organism>
<keyword evidence="4" id="KW-1185">Reference proteome</keyword>
<dbReference type="GeneID" id="112457804"/>
<dbReference type="InterPro" id="IPR001878">
    <property type="entry name" value="Znf_CCHC"/>
</dbReference>
<gene>
    <name evidence="5" type="primary">LOC112457804</name>
</gene>
<dbReference type="OrthoDB" id="10058156at2759"/>
<dbReference type="SMART" id="SM00343">
    <property type="entry name" value="ZnF_C2HC"/>
    <property type="match status" value="2"/>
</dbReference>
<proteinExistence type="predicted"/>
<feature type="domain" description="CCHC-type" evidence="3">
    <location>
        <begin position="26"/>
        <end position="41"/>
    </location>
</feature>